<sequence>MTVVPLRIDPKETIHVDAEAPADNANGDCVANLTDEVKAQRKNGYTHEGSDENVSDVAKCIGEDAGNVRKSQPDVISPGKPSVPEDKPKEDGDVIVLDQLFEPAVENPTVIPSHLEIIKIDRDPTKNNKTKRRIARPNRGFRKNPTDQTEYHNKR</sequence>
<dbReference type="EMBL" id="JAPWTJ010000153">
    <property type="protein sequence ID" value="KAJ8981937.1"/>
    <property type="molecule type" value="Genomic_DNA"/>
</dbReference>
<evidence type="ECO:0000256" key="1">
    <source>
        <dbReference type="SAM" id="MobiDB-lite"/>
    </source>
</evidence>
<dbReference type="Proteomes" id="UP001162164">
    <property type="component" value="Unassembled WGS sequence"/>
</dbReference>
<comment type="caution">
    <text evidence="2">The sequence shown here is derived from an EMBL/GenBank/DDBJ whole genome shotgun (WGS) entry which is preliminary data.</text>
</comment>
<gene>
    <name evidence="2" type="ORF">NQ317_002108</name>
</gene>
<evidence type="ECO:0000313" key="2">
    <source>
        <dbReference type="EMBL" id="KAJ8981937.1"/>
    </source>
</evidence>
<name>A0ABQ9JX02_9CUCU</name>
<reference evidence="2" key="1">
    <citation type="journal article" date="2023" name="Insect Mol. Biol.">
        <title>Genome sequencing provides insights into the evolution of gene families encoding plant cell wall-degrading enzymes in longhorned beetles.</title>
        <authorList>
            <person name="Shin N.R."/>
            <person name="Okamura Y."/>
            <person name="Kirsch R."/>
            <person name="Pauchet Y."/>
        </authorList>
    </citation>
    <scope>NUCLEOTIDE SEQUENCE</scope>
    <source>
        <strain evidence="2">MMC_N1</strain>
    </source>
</reference>
<organism evidence="2 3">
    <name type="scientific">Molorchus minor</name>
    <dbReference type="NCBI Taxonomy" id="1323400"/>
    <lineage>
        <taxon>Eukaryota</taxon>
        <taxon>Metazoa</taxon>
        <taxon>Ecdysozoa</taxon>
        <taxon>Arthropoda</taxon>
        <taxon>Hexapoda</taxon>
        <taxon>Insecta</taxon>
        <taxon>Pterygota</taxon>
        <taxon>Neoptera</taxon>
        <taxon>Endopterygota</taxon>
        <taxon>Coleoptera</taxon>
        <taxon>Polyphaga</taxon>
        <taxon>Cucujiformia</taxon>
        <taxon>Chrysomeloidea</taxon>
        <taxon>Cerambycidae</taxon>
        <taxon>Lamiinae</taxon>
        <taxon>Monochamini</taxon>
        <taxon>Molorchus</taxon>
    </lineage>
</organism>
<proteinExistence type="predicted"/>
<protein>
    <submittedName>
        <fullName evidence="2">Uncharacterized protein</fullName>
    </submittedName>
</protein>
<evidence type="ECO:0000313" key="3">
    <source>
        <dbReference type="Proteomes" id="UP001162164"/>
    </source>
</evidence>
<feature type="region of interest" description="Disordered" evidence="1">
    <location>
        <begin position="64"/>
        <end position="90"/>
    </location>
</feature>
<feature type="region of interest" description="Disordered" evidence="1">
    <location>
        <begin position="120"/>
        <end position="155"/>
    </location>
</feature>
<keyword evidence="3" id="KW-1185">Reference proteome</keyword>
<accession>A0ABQ9JX02</accession>
<feature type="compositionally biased region" description="Basic residues" evidence="1">
    <location>
        <begin position="128"/>
        <end position="142"/>
    </location>
</feature>